<keyword evidence="1" id="KW-0614">Plasmid</keyword>
<proteinExistence type="predicted"/>
<evidence type="ECO:0000313" key="2">
    <source>
        <dbReference type="EMBL" id="QTX10638.1"/>
    </source>
</evidence>
<accession>A0A8B0SKQ8</accession>
<protein>
    <submittedName>
        <fullName evidence="2">Uncharacterized protein</fullName>
    </submittedName>
</protein>
<dbReference type="Proteomes" id="UP000664466">
    <property type="component" value="Unassembled WGS sequence"/>
</dbReference>
<name>A0A8B0SKQ8_9GAMM</name>
<reference evidence="2" key="2">
    <citation type="submission" date="2021-04" db="EMBL/GenBank/DDBJ databases">
        <title>Complete Genome and methylome analysis of Thiothrix fructosivorans ATCC 49748.</title>
        <authorList>
            <person name="Fomenkov A."/>
            <person name="Sun L."/>
            <person name="Vincze T."/>
            <person name="Grabovich M.Y."/>
            <person name="Roberts R.J."/>
        </authorList>
    </citation>
    <scope>NUCLEOTIDE SEQUENCE</scope>
    <source>
        <strain evidence="2">ATCC 49748</strain>
    </source>
</reference>
<geneLocation type="plasmid" evidence="1">
    <name>pTfr446</name>
</geneLocation>
<gene>
    <name evidence="2" type="ORF">J1836_019070</name>
    <name evidence="1" type="ORF">J1836_01995</name>
</gene>
<keyword evidence="3" id="KW-1185">Reference proteome</keyword>
<dbReference type="AlphaFoldDB" id="A0A8B0SKQ8"/>
<dbReference type="RefSeq" id="WP_207249594.1">
    <property type="nucleotide sequence ID" value="NZ_JAFMPM010000005.1"/>
</dbReference>
<reference evidence="1 3" key="1">
    <citation type="submission" date="2021-03" db="EMBL/GenBank/DDBJ databases">
        <title>Draft genome and methylome analysis of Thiotrix fructosivoruns ATCC 49748.</title>
        <authorList>
            <person name="Fomenkov A."/>
            <person name="Grabovich M.Y."/>
            <person name="Roberts R.J."/>
        </authorList>
    </citation>
    <scope>NUCLEOTIDE SEQUENCE [LARGE SCALE GENOMIC DNA]</scope>
    <source>
        <strain evidence="1 3">ATCC 49748</strain>
        <plasmid evidence="1">pTfr446</plasmid>
    </source>
</reference>
<sequence>MGLLDLLNKKVSTIGTNPLAMGLLTYGMTGQGSDPLGSGMQAMVATAQNKAKADEMAKLKAQQQALQQAVIGGFSRGSVDPALLAQYATMGGEGASNLIDMNKFNNTPQQITPGSMVRDPTTGKLSMPAPKLGEGMLYGANGVVNAAGYTDALNATESAKAWAGVDPAIAKYGAEQGIGFQYDLGRMGQQNQYDVGKMQTQSDLGRGDFSYQQGVKDSSDYMQVYNPQTGNMDYVSKAGVKAGAEAGLGNAIASRSATDSAMSMEQAKYNETQRQAIVTGGATAAKQLAKLNQLDGMAQEGLKVGGLAPVYQQVGSIAADLGIKVEGLSGLEQAQKTILQLAQDIPLPPGAASNKDVEQRLQQLPQLTDTPEAFASSVKAMQDLAELNITVGDYVQQYGYTPEVQQQVNAMYAQWGKGN</sequence>
<evidence type="ECO:0000313" key="1">
    <source>
        <dbReference type="EMBL" id="MBO0611702.1"/>
    </source>
</evidence>
<evidence type="ECO:0000313" key="3">
    <source>
        <dbReference type="Proteomes" id="UP000664466"/>
    </source>
</evidence>
<organism evidence="2">
    <name type="scientific">Thiothrix fructosivorans</name>
    <dbReference type="NCBI Taxonomy" id="111770"/>
    <lineage>
        <taxon>Bacteria</taxon>
        <taxon>Pseudomonadati</taxon>
        <taxon>Pseudomonadota</taxon>
        <taxon>Gammaproteobacteria</taxon>
        <taxon>Thiotrichales</taxon>
        <taxon>Thiotrichaceae</taxon>
        <taxon>Thiothrix</taxon>
    </lineage>
</organism>
<dbReference type="EMBL" id="CP072748">
    <property type="protein sequence ID" value="QTX10638.1"/>
    <property type="molecule type" value="Genomic_DNA"/>
</dbReference>
<dbReference type="EMBL" id="JAFMPM010000005">
    <property type="protein sequence ID" value="MBO0611702.1"/>
    <property type="molecule type" value="Genomic_DNA"/>
</dbReference>